<dbReference type="InterPro" id="IPR017030">
    <property type="entry name" value="Vir_effector_SfrC"/>
</dbReference>
<name>A0ABX7MNK9_ERWAM</name>
<dbReference type="EMBL" id="CP066796">
    <property type="protein sequence ID" value="QSI93312.1"/>
    <property type="molecule type" value="Genomic_DNA"/>
</dbReference>
<reference evidence="1 2" key="1">
    <citation type="submission" date="2020-12" db="EMBL/GenBank/DDBJ databases">
        <title>Genome sequence of Erwinia amylovora ATCC15580, a type strain.</title>
        <authorList>
            <person name="Kang I.-J."/>
            <person name="Roh E."/>
        </authorList>
    </citation>
    <scope>NUCLEOTIDE SEQUENCE [LARGE SCALE GENOMIC DNA]</scope>
    <source>
        <strain evidence="1 2">ATCC 15580</strain>
    </source>
</reference>
<dbReference type="RefSeq" id="WP_004157572.1">
    <property type="nucleotide sequence ID" value="NZ_CP024970.1"/>
</dbReference>
<dbReference type="GeneID" id="97606039"/>
<protein>
    <submittedName>
        <fullName evidence="1">Virulence factor</fullName>
    </submittedName>
</protein>
<dbReference type="PIRSF" id="PIRSF034586">
    <property type="entry name" value="Vir_effector_SfrC"/>
    <property type="match status" value="1"/>
</dbReference>
<organism evidence="1 2">
    <name type="scientific">Erwinia amylovora</name>
    <name type="common">Fire blight bacteria</name>
    <dbReference type="NCBI Taxonomy" id="552"/>
    <lineage>
        <taxon>Bacteria</taxon>
        <taxon>Pseudomonadati</taxon>
        <taxon>Pseudomonadota</taxon>
        <taxon>Gammaproteobacteria</taxon>
        <taxon>Enterobacterales</taxon>
        <taxon>Erwiniaceae</taxon>
        <taxon>Erwinia</taxon>
    </lineage>
</organism>
<dbReference type="Proteomes" id="UP000662840">
    <property type="component" value="Chromosome"/>
</dbReference>
<evidence type="ECO:0000313" key="2">
    <source>
        <dbReference type="Proteomes" id="UP000662840"/>
    </source>
</evidence>
<gene>
    <name evidence="1" type="ORF">JGC47_08615</name>
</gene>
<proteinExistence type="predicted"/>
<keyword evidence="2" id="KW-1185">Reference proteome</keyword>
<accession>A0ABX7MNK9</accession>
<evidence type="ECO:0000313" key="1">
    <source>
        <dbReference type="EMBL" id="QSI93312.1"/>
    </source>
</evidence>
<sequence length="802" mass="89673">MKSLNNILSAQAKNQGDALTQGIGQALEWLEVNRQLAPRLNREADRLTSKLLRQHNRAVVLARQAEQPCAIGLFGLAQAGKSYLVNALAASSKGRIECALGNSVLDYASQLNPQQQTANLVLRFSGRQHSSDSRWPVQLDLLTECEIVAILALQYHQTCGSHPGETAAFDEQQLEDKVQNVAMYRQPEGIDGIDRHQMVALWDAIRLILPANSALESHFWPQATELAPQLGVDERARLFSLLWGEDRQLTALYRQLAHVLHHLSCVEQVLAPLSVLDEPCYSLLYSSGVSQFNAATDLTIQVLPRHNGRGLAPVSVALAELTLLSREIVLPLYSAPREELFSEVDLLDYPGFTTPSVLPDDEQFALALRFLQARRPFLLQRAAQQQDVTHLLVCSAAAHRNETRRVGLLLDFWVKQTQGETSALRSGRKPGLIWAMTPFDQRITHGHHCDAAVQRFVGNPGDAWGAMLAMDEKGLQRMTGYLVNEVQRGGKLQRIASQRTEIQRELTENLLGCWHQEADGEHPAQRTRIAETLLKALQTRTGVHGELLERLVPVRDTLRHLFLQRQHQLNRSAADEYRISEDDPFGIGMTIDLLSDQPLTAVQSSYHHAPLVDHEVEFAQNVYCHWVNQLRLLPDNGPLLALLGISKPTLERLTEELITASVRQQLEDALIRVLADSDTHGLPAEQIADRQVSRALSVLGDFVAWLGFQQLPETQRPESRINPGQKIFAKPEAQTVSLGPDQRLNRLALKPNNHAAFYIYDWLVALNEMIVQNAGYAASGEISPEQRQKLAQILTRLARKDE</sequence>
<dbReference type="Pfam" id="PF10139">
    <property type="entry name" value="Virul_Fac"/>
    <property type="match status" value="2"/>
</dbReference>